<name>A0A7Y9GMI7_9MICO</name>
<keyword evidence="2" id="KW-1185">Reference proteome</keyword>
<sequence length="108" mass="11731">MKLLIYAGSEYLTGDDIALALVDYSQALASVGTAESVEIPIREKDGSAGSAVFLVGPSSQIVAKSTHEDGQDELVDDVVVERLRARMRRLRPQPADPGRMIDWDMDAL</sequence>
<evidence type="ECO:0000313" key="2">
    <source>
        <dbReference type="Proteomes" id="UP000576969"/>
    </source>
</evidence>
<dbReference type="EMBL" id="JACCBV010000001">
    <property type="protein sequence ID" value="NYE19167.1"/>
    <property type="molecule type" value="Genomic_DNA"/>
</dbReference>
<dbReference type="Proteomes" id="UP000576969">
    <property type="component" value="Unassembled WGS sequence"/>
</dbReference>
<gene>
    <name evidence="1" type="ORF">BJ991_001195</name>
</gene>
<organism evidence="1 2">
    <name type="scientific">Microbacterium immunditiarum</name>
    <dbReference type="NCBI Taxonomy" id="337480"/>
    <lineage>
        <taxon>Bacteria</taxon>
        <taxon>Bacillati</taxon>
        <taxon>Actinomycetota</taxon>
        <taxon>Actinomycetes</taxon>
        <taxon>Micrococcales</taxon>
        <taxon>Microbacteriaceae</taxon>
        <taxon>Microbacterium</taxon>
    </lineage>
</organism>
<proteinExistence type="predicted"/>
<evidence type="ECO:0000313" key="1">
    <source>
        <dbReference type="EMBL" id="NYE19167.1"/>
    </source>
</evidence>
<accession>A0A7Y9GMI7</accession>
<dbReference type="AlphaFoldDB" id="A0A7Y9GMI7"/>
<protein>
    <submittedName>
        <fullName evidence="1">Uncharacterized protein</fullName>
    </submittedName>
</protein>
<reference evidence="1 2" key="1">
    <citation type="submission" date="2020-07" db="EMBL/GenBank/DDBJ databases">
        <title>Sequencing the genomes of 1000 actinobacteria strains.</title>
        <authorList>
            <person name="Klenk H.-P."/>
        </authorList>
    </citation>
    <scope>NUCLEOTIDE SEQUENCE [LARGE SCALE GENOMIC DNA]</scope>
    <source>
        <strain evidence="1 2">DSM 24662</strain>
    </source>
</reference>
<comment type="caution">
    <text evidence="1">The sequence shown here is derived from an EMBL/GenBank/DDBJ whole genome shotgun (WGS) entry which is preliminary data.</text>
</comment>
<dbReference type="RefSeq" id="WP_179488316.1">
    <property type="nucleotide sequence ID" value="NZ_JACCBV010000001.1"/>
</dbReference>